<dbReference type="AlphaFoldDB" id="A0AAW0NEF8"/>
<evidence type="ECO:0000313" key="3">
    <source>
        <dbReference type="Proteomes" id="UP001460270"/>
    </source>
</evidence>
<protein>
    <submittedName>
        <fullName evidence="2">Uncharacterized protein</fullName>
    </submittedName>
</protein>
<feature type="region of interest" description="Disordered" evidence="1">
    <location>
        <begin position="77"/>
        <end position="101"/>
    </location>
</feature>
<proteinExistence type="predicted"/>
<gene>
    <name evidence="2" type="ORF">WMY93_021032</name>
</gene>
<evidence type="ECO:0000256" key="1">
    <source>
        <dbReference type="SAM" id="MobiDB-lite"/>
    </source>
</evidence>
<comment type="caution">
    <text evidence="2">The sequence shown here is derived from an EMBL/GenBank/DDBJ whole genome shotgun (WGS) entry which is preliminary data.</text>
</comment>
<dbReference type="Proteomes" id="UP001460270">
    <property type="component" value="Unassembled WGS sequence"/>
</dbReference>
<evidence type="ECO:0000313" key="2">
    <source>
        <dbReference type="EMBL" id="KAK7895707.1"/>
    </source>
</evidence>
<keyword evidence="3" id="KW-1185">Reference proteome</keyword>
<sequence>MSLCGGTFGRVFFGGSTSSLFDRLETDCPDCVLSTLQVPGPPPLLRAGIGGVDMISRDRCAGEEDLVSAGLEGEFLGESERGGGGVESDMADRAGASAGLSQDRDLNSNAAFSRLFLWKKLVNVA</sequence>
<dbReference type="EMBL" id="JBBPFD010000015">
    <property type="protein sequence ID" value="KAK7895707.1"/>
    <property type="molecule type" value="Genomic_DNA"/>
</dbReference>
<organism evidence="2 3">
    <name type="scientific">Mugilogobius chulae</name>
    <name type="common">yellowstripe goby</name>
    <dbReference type="NCBI Taxonomy" id="88201"/>
    <lineage>
        <taxon>Eukaryota</taxon>
        <taxon>Metazoa</taxon>
        <taxon>Chordata</taxon>
        <taxon>Craniata</taxon>
        <taxon>Vertebrata</taxon>
        <taxon>Euteleostomi</taxon>
        <taxon>Actinopterygii</taxon>
        <taxon>Neopterygii</taxon>
        <taxon>Teleostei</taxon>
        <taxon>Neoteleostei</taxon>
        <taxon>Acanthomorphata</taxon>
        <taxon>Gobiaria</taxon>
        <taxon>Gobiiformes</taxon>
        <taxon>Gobioidei</taxon>
        <taxon>Gobiidae</taxon>
        <taxon>Gobionellinae</taxon>
        <taxon>Mugilogobius</taxon>
    </lineage>
</organism>
<accession>A0AAW0NEF8</accession>
<reference evidence="3" key="1">
    <citation type="submission" date="2024-04" db="EMBL/GenBank/DDBJ databases">
        <title>Salinicola lusitanus LLJ914,a marine bacterium isolated from the Okinawa Trough.</title>
        <authorList>
            <person name="Li J."/>
        </authorList>
    </citation>
    <scope>NUCLEOTIDE SEQUENCE [LARGE SCALE GENOMIC DNA]</scope>
</reference>
<name>A0AAW0NEF8_9GOBI</name>